<dbReference type="eggNOG" id="ENOG502T508">
    <property type="taxonomic scope" value="Eukaryota"/>
</dbReference>
<reference evidence="1 2" key="1">
    <citation type="journal article" date="2012" name="PLoS Pathog.">
        <title>Comparative pathogenomics reveals horizontally acquired novel virulence genes in fungi infecting cereal hosts.</title>
        <authorList>
            <person name="Gardiner D.M."/>
            <person name="McDonald M.C."/>
            <person name="Covarelli L."/>
            <person name="Solomon P.S."/>
            <person name="Rusu A.G."/>
            <person name="Marshall M."/>
            <person name="Kazan K."/>
            <person name="Chakraborty S."/>
            <person name="McDonald B.A."/>
            <person name="Manners J.M."/>
        </authorList>
    </citation>
    <scope>NUCLEOTIDE SEQUENCE [LARGE SCALE GENOMIC DNA]</scope>
    <source>
        <strain evidence="1 2">CS3096</strain>
    </source>
</reference>
<dbReference type="HOGENOM" id="CLU_111239_0_0_1"/>
<comment type="caution">
    <text evidence="1">The sequence shown here is derived from an EMBL/GenBank/DDBJ whole genome shotgun (WGS) entry which is preliminary data.</text>
</comment>
<dbReference type="EMBL" id="AFNW01000369">
    <property type="protein sequence ID" value="EKJ69008.1"/>
    <property type="molecule type" value="Genomic_DNA"/>
</dbReference>
<dbReference type="OrthoDB" id="3343459at2759"/>
<sequence length="217" mass="24103">MTTYTAYTQEGPTDIKALGTENYQLQVAKSVAGSDGKPSFNVVYSSHFLAPNMTVSWSVNYGLNWTAGIPNKGEKVEYGGVWQSCALGDSFNLDQGGEWITNQNNPKAKPDALNVGKNGYQIAVNIIVGVQDESGNYKPIWVSPDKLLNNSSGEYEPFQAVQIWYQENNQTSTMIGTQETPSQNFTYQDTTTFQYFSYDAQAGKWRTNQKVPFTNLP</sequence>
<dbReference type="AlphaFoldDB" id="K3VA50"/>
<evidence type="ECO:0000313" key="2">
    <source>
        <dbReference type="Proteomes" id="UP000007978"/>
    </source>
</evidence>
<organism evidence="1 2">
    <name type="scientific">Fusarium pseudograminearum (strain CS3096)</name>
    <name type="common">Wheat and barley crown-rot fungus</name>
    <dbReference type="NCBI Taxonomy" id="1028729"/>
    <lineage>
        <taxon>Eukaryota</taxon>
        <taxon>Fungi</taxon>
        <taxon>Dikarya</taxon>
        <taxon>Ascomycota</taxon>
        <taxon>Pezizomycotina</taxon>
        <taxon>Sordariomycetes</taxon>
        <taxon>Hypocreomycetidae</taxon>
        <taxon>Hypocreales</taxon>
        <taxon>Nectriaceae</taxon>
        <taxon>Fusarium</taxon>
    </lineage>
</organism>
<proteinExistence type="predicted"/>
<dbReference type="RefSeq" id="XP_009262213.1">
    <property type="nucleotide sequence ID" value="XM_009263938.1"/>
</dbReference>
<gene>
    <name evidence="1" type="ORF">FPSE_10821</name>
</gene>
<dbReference type="KEGG" id="fpu:FPSE_10821"/>
<name>K3VA50_FUSPC</name>
<dbReference type="GeneID" id="20369438"/>
<keyword evidence="2" id="KW-1185">Reference proteome</keyword>
<accession>K3VA50</accession>
<protein>
    <submittedName>
        <fullName evidence="1">Uncharacterized protein</fullName>
    </submittedName>
</protein>
<dbReference type="Proteomes" id="UP000007978">
    <property type="component" value="Chromosome 4"/>
</dbReference>
<evidence type="ECO:0000313" key="1">
    <source>
        <dbReference type="EMBL" id="EKJ69008.1"/>
    </source>
</evidence>